<gene>
    <name evidence="1" type="ORF">CHUDEA3_360</name>
    <name evidence="2" type="ORF">GY17_00003833</name>
</gene>
<reference evidence="1" key="2">
    <citation type="submission" date="2015-08" db="EMBL/GenBank/DDBJ databases">
        <authorList>
            <person name="Babu N.S."/>
            <person name="Beckwith C.J."/>
            <person name="Beseler K.G."/>
            <person name="Brison A."/>
            <person name="Carone J.V."/>
            <person name="Caskin T.P."/>
            <person name="Diamond M."/>
            <person name="Durham M.E."/>
            <person name="Foxe J.M."/>
            <person name="Go M."/>
            <person name="Henderson B.A."/>
            <person name="Jones I.B."/>
            <person name="McGettigan J.A."/>
            <person name="Micheletti S.J."/>
            <person name="Nasrallah M.E."/>
            <person name="Ortiz D."/>
            <person name="Piller C.R."/>
            <person name="Privatt S.R."/>
            <person name="Schneider S.L."/>
            <person name="Sharp S."/>
            <person name="Smith T.C."/>
            <person name="Stanton J.D."/>
            <person name="Ullery H.E."/>
            <person name="Wilson R.J."/>
            <person name="Serrano M.G."/>
            <person name="Buck G."/>
            <person name="Lee V."/>
            <person name="Wang Y."/>
            <person name="Carvalho R."/>
            <person name="Voegtly L."/>
            <person name="Shi R."/>
            <person name="Duckworth R."/>
            <person name="Johnson A."/>
            <person name="Loviza R."/>
            <person name="Walstead R."/>
            <person name="Shah Z."/>
            <person name="Kiflezghi M."/>
            <person name="Wade K."/>
            <person name="Ball S.L."/>
            <person name="Bradley K.W."/>
            <person name="Asai D.J."/>
            <person name="Bowman C.A."/>
            <person name="Russell D.A."/>
            <person name="Pope W.H."/>
            <person name="Jacobs-Sera D."/>
            <person name="Hendrix R.W."/>
            <person name="Hatfull G.F."/>
        </authorList>
    </citation>
    <scope>NUCLEOTIDE SEQUENCE [LARGE SCALE GENOMIC DNA]</scope>
</reference>
<dbReference type="OrthoDB" id="339475at2759"/>
<evidence type="ECO:0000313" key="2">
    <source>
        <dbReference type="EMBL" id="PPS92986.1"/>
    </source>
</evidence>
<sequence>MDLLKSTIYGNIDQEFVIDNTLDACCFQFETAQSTLSMGFEDDIYLRDSIQTFQDDPDHIEHTDHNFNLDLDENSSFDQRKQKELKELTFELATDPSPNSEFLVRVTETLNSILQNEFKALDFQTSPLVKHNGE</sequence>
<dbReference type="AlphaFoldDB" id="A0A0S4TCA3"/>
<dbReference type="VEuPathDB" id="CryptoDB:GY17_00003833"/>
<reference evidence="2 3" key="1">
    <citation type="submission" date="2014-11" db="EMBL/GenBank/DDBJ databases">
        <title>Comparative genomic analysis of Cryptosporidium hominis reveals occurrence of genetic recombination in virulent subtypes.</title>
        <authorList>
            <person name="Guo Y."/>
            <person name="Tang K."/>
            <person name="Frace M."/>
            <person name="Li N."/>
            <person name="Roellig D.M."/>
            <person name="Sammons S."/>
            <person name="Knipe K."/>
            <person name="Rowe L."/>
            <person name="Feng Y."/>
            <person name="Xiao L."/>
        </authorList>
    </citation>
    <scope>NUCLEOTIDE SEQUENCE [LARGE SCALE GENOMIC DNA]</scope>
    <source>
        <strain evidence="2">30976</strain>
    </source>
</reference>
<reference evidence="2 3" key="3">
    <citation type="submission" date="2017-10" db="EMBL/GenBank/DDBJ databases">
        <title>Consistent, comparative and evidence-based genome annotation and re-annotation for the closely-related species, Cryptosporidium parvum, C. hominis and C. tyzzeri.</title>
        <authorList>
            <person name="Baptista R.P."/>
            <person name="Li Y."/>
            <person name="Sateriale A."/>
            <person name="Striepen B."/>
            <person name="Kissinger J.C."/>
        </authorList>
    </citation>
    <scope>NUCLEOTIDE SEQUENCE [LARGE SCALE GENOMIC DNA]</scope>
    <source>
        <strain evidence="2">30976</strain>
    </source>
</reference>
<dbReference type="EMBL" id="JTAI01000025">
    <property type="protein sequence ID" value="PPS92986.1"/>
    <property type="molecule type" value="Genomic_DNA"/>
</dbReference>
<keyword evidence="3" id="KW-1185">Reference proteome</keyword>
<name>A0A0S4TCA3_CRYHO</name>
<evidence type="ECO:0000313" key="1">
    <source>
        <dbReference type="EMBL" id="CUV04856.1"/>
    </source>
</evidence>
<organism evidence="1">
    <name type="scientific">Cryptosporidium hominis</name>
    <dbReference type="NCBI Taxonomy" id="237895"/>
    <lineage>
        <taxon>Eukaryota</taxon>
        <taxon>Sar</taxon>
        <taxon>Alveolata</taxon>
        <taxon>Apicomplexa</taxon>
        <taxon>Conoidasida</taxon>
        <taxon>Coccidia</taxon>
        <taxon>Eucoccidiorida</taxon>
        <taxon>Eimeriorina</taxon>
        <taxon>Cryptosporidiidae</taxon>
        <taxon>Cryptosporidium</taxon>
    </lineage>
</organism>
<dbReference type="VEuPathDB" id="CryptoDB:Chro.30053"/>
<evidence type="ECO:0000313" key="3">
    <source>
        <dbReference type="Proteomes" id="UP001429100"/>
    </source>
</evidence>
<dbReference type="EMBL" id="LN877949">
    <property type="protein sequence ID" value="CUV04856.1"/>
    <property type="molecule type" value="Genomic_DNA"/>
</dbReference>
<accession>A0A0S4TCA3</accession>
<dbReference type="VEuPathDB" id="CryptoDB:ChTU502y2012_384g0185"/>
<dbReference type="Proteomes" id="UP000199752">
    <property type="component" value="Chromosome 3"/>
</dbReference>
<protein>
    <submittedName>
        <fullName evidence="1">Uncharacterized protein</fullName>
    </submittedName>
</protein>
<dbReference type="VEuPathDB" id="CryptoDB:CHUDEA3_360"/>
<dbReference type="Proteomes" id="UP001429100">
    <property type="component" value="Unassembled WGS sequence"/>
</dbReference>
<proteinExistence type="predicted"/>